<dbReference type="Proteomes" id="UP000319783">
    <property type="component" value="Unassembled WGS sequence"/>
</dbReference>
<gene>
    <name evidence="2" type="ORF">JETT_2584</name>
</gene>
<dbReference type="Gene3D" id="3.40.50.1820">
    <property type="entry name" value="alpha/beta hydrolase"/>
    <property type="match status" value="1"/>
</dbReference>
<dbReference type="InterPro" id="IPR029058">
    <property type="entry name" value="AB_hydrolase_fold"/>
</dbReference>
<evidence type="ECO:0000313" key="3">
    <source>
        <dbReference type="Proteomes" id="UP000319783"/>
    </source>
</evidence>
<accession>A0A533Q951</accession>
<dbReference type="PANTHER" id="PTHR31497:SF0">
    <property type="entry name" value="AUTOCRINE PROLIFERATION REPRESSOR PROTEIN A"/>
    <property type="match status" value="1"/>
</dbReference>
<dbReference type="PIRSF" id="PIRSF014728">
    <property type="entry name" value="PqaA"/>
    <property type="match status" value="1"/>
</dbReference>
<evidence type="ECO:0000313" key="2">
    <source>
        <dbReference type="EMBL" id="TLD41165.1"/>
    </source>
</evidence>
<reference evidence="2 3" key="1">
    <citation type="submission" date="2019-04" db="EMBL/GenBank/DDBJ databases">
        <title>Genome of a novel bacterium Candidatus Jettenia ecosi reconstructed from metagenome of an anammox bioreactor.</title>
        <authorList>
            <person name="Mardanov A.V."/>
            <person name="Beletsky A.V."/>
            <person name="Ravin N.V."/>
            <person name="Botchkova E.A."/>
            <person name="Litti Y.V."/>
            <person name="Nozhevnikova A.N."/>
        </authorList>
    </citation>
    <scope>NUCLEOTIDE SEQUENCE [LARGE SCALE GENOMIC DNA]</scope>
    <source>
        <strain evidence="2">J2</strain>
    </source>
</reference>
<comment type="caution">
    <text evidence="2">The sequence shown here is derived from an EMBL/GenBank/DDBJ whole genome shotgun (WGS) entry which is preliminary data.</text>
</comment>
<name>A0A533Q951_9BACT</name>
<dbReference type="SUPFAM" id="SSF53474">
    <property type="entry name" value="alpha/beta-Hydrolases"/>
    <property type="match status" value="1"/>
</dbReference>
<feature type="transmembrane region" description="Helical" evidence="1">
    <location>
        <begin position="12"/>
        <end position="32"/>
    </location>
</feature>
<keyword evidence="1" id="KW-0812">Transmembrane</keyword>
<proteinExistence type="predicted"/>
<dbReference type="EMBL" id="SULG01000060">
    <property type="protein sequence ID" value="TLD41165.1"/>
    <property type="molecule type" value="Genomic_DNA"/>
</dbReference>
<organism evidence="2 3">
    <name type="scientific">Candidatus Jettenia ecosi</name>
    <dbReference type="NCBI Taxonomy" id="2494326"/>
    <lineage>
        <taxon>Bacteria</taxon>
        <taxon>Pseudomonadati</taxon>
        <taxon>Planctomycetota</taxon>
        <taxon>Candidatus Brocadiia</taxon>
        <taxon>Candidatus Brocadiales</taxon>
        <taxon>Candidatus Brocadiaceae</taxon>
        <taxon>Candidatus Jettenia</taxon>
    </lineage>
</organism>
<dbReference type="AlphaFoldDB" id="A0A533Q951"/>
<dbReference type="PANTHER" id="PTHR31497">
    <property type="entry name" value="AUTOCRINE PROLIFERATION REPRESSOR PROTEIN A"/>
    <property type="match status" value="1"/>
</dbReference>
<dbReference type="Pfam" id="PF10142">
    <property type="entry name" value="PhoPQ_related"/>
    <property type="match status" value="1"/>
</dbReference>
<dbReference type="InterPro" id="IPR009199">
    <property type="entry name" value="PhoPQ-act_pathogen-rel_PqaA"/>
</dbReference>
<keyword evidence="1" id="KW-1133">Transmembrane helix</keyword>
<keyword evidence="1" id="KW-0472">Membrane</keyword>
<evidence type="ECO:0000256" key="1">
    <source>
        <dbReference type="SAM" id="Phobius"/>
    </source>
</evidence>
<protein>
    <submittedName>
        <fullName evidence="2">PhoP/Q-regulated protein PqaA</fullName>
    </submittedName>
</protein>
<sequence length="450" mass="51810">MYLFKNIIIRYSWLIKSNIVFFILIFIPIFFITPVHSQALEKYIHQKDACFQWKCIEQKKMRDATVSHLEMISQTWQGLPWNHHLQVLRPNVVRHPEIAFLFVTGDGDGNRDLELLYLIAQRAGAVAAVITKIPNQPLFDNLKEDALIAYTFDQYLKTEDETWPLLFPMVKSVVCGMDAIQSFVRKEYHQKVDIFAVSGASKRGWTAWLTGAVDSRVVAIAPMVIDMLNMKAQTGWAKKMYGRQSEQISDYTNLNLVERMDSPLMVKLREWIDPYSYRQRYTMPKLLLLGTNDPYWVVDSLRHYWNDLPEPKLVYQTPNAGHNLGDGKDALQTLAAWFQMIADGQKLPKVEWQIKGGADGPVTITMRANQPVKKFQLWTALSDDRDFRTDIWSNCELEIEKNHLQASVDIATPRTGFKAFFAEAELVSPAGDTYKLSTQVQVVPDNINKR</sequence>